<evidence type="ECO:0000256" key="1">
    <source>
        <dbReference type="SAM" id="MobiDB-lite"/>
    </source>
</evidence>
<feature type="compositionally biased region" description="Polar residues" evidence="1">
    <location>
        <begin position="401"/>
        <end position="430"/>
    </location>
</feature>
<keyword evidence="3" id="KW-1185">Reference proteome</keyword>
<dbReference type="OrthoDB" id="5423516at2759"/>
<protein>
    <submittedName>
        <fullName evidence="2">Uncharacterized protein</fullName>
    </submittedName>
</protein>
<sequence length="987" mass="107287">MPTLKDLTCSIELSDDQTALQEFGTIYGDGCVETFIPVPSKSHSFSVHLSSKKFIAPGIAMYVFIDGVYQCNRNRQDLKLRKPDDRRSLVDFRVRQKEEKQKDGSMIAREWTFEKLNASANDAPDLCSPNILDNIGCIEVIVLRCAGPRNAKNAPNMNLDGAGDVPDFHFSLDGPSDGRSIYDDRLPFSTGYNGRVPSVPSQYRSPYAETARSREGTAVRSRRSTQTGWGVPSAPPPSHQRAQSRYSEPVSPGTRPKGNISLSGVQYGSGPIPRDESDRDHTPSSLSSNTPMVDPAWLDKLVTTAVKRGVEEARRNETPLDQPIEHKQTVVGVAAASQPPGAWPMSPFSTPVQVTSSESNMPNSDEDRGTTWSESQSGWQQSPARSRAGTRVTWNEEPVWDSSSQANGWASLEDNNVDSWDTDETWATKNSDAKESSSRGSRSRAPVALSMRHVSPGTVRTRRSRSRVSRPRGSTLRNELSSSSEDNEGWTHVERASTSDASWEISDDTVRPEQSRSQVLPSRSKSKKRAPSHHSERPHAPPSHYSEHSHHTPSHHDHKQTHYPFEPPIWHPASIAPTAIPMNAPPTYSAPPPSAHPAEPPTRKVSMHTEPALSVAPPPSWGCAVPEKTRVHSMATTYTPPAPYGITLDELVKSTKGSVVNEARSASSSSWGVGKNGGEDRKAKVSGEKTASRSSSWESGGKVGGKMDLWGNEESGAGESSWGSGGGGGGDGDGAKTASMRGGRESSWGESADQNYGWGDDNGKDNDNDNGWGTSNVEAEAEPKHENTQPPPTAIHTSKWPSPPDNPASSTWATQATTPTAARPAKQKKRSTAAVIPDPLPPASHPSKPPKQFPPKILPLPPTIPNPSPSPNWRFPPPPPSSPSPHAGPHHEVRTGAATKYGHVIGRPAYVDGLDRPYAVFRFKYRSREVLGGMFGRAEGCGEEKKGRDDGEKDSDSVIARGFTERWVERHSRRDSGRDEGGVKVKW</sequence>
<feature type="compositionally biased region" description="Basic and acidic residues" evidence="1">
    <location>
        <begin position="940"/>
        <end position="956"/>
    </location>
</feature>
<feature type="compositionally biased region" description="Basic and acidic residues" evidence="1">
    <location>
        <begin position="533"/>
        <end position="550"/>
    </location>
</feature>
<feature type="region of interest" description="Disordered" evidence="1">
    <location>
        <begin position="937"/>
        <end position="987"/>
    </location>
</feature>
<organism evidence="2 3">
    <name type="scientific">Dothidotthia symphoricarpi CBS 119687</name>
    <dbReference type="NCBI Taxonomy" id="1392245"/>
    <lineage>
        <taxon>Eukaryota</taxon>
        <taxon>Fungi</taxon>
        <taxon>Dikarya</taxon>
        <taxon>Ascomycota</taxon>
        <taxon>Pezizomycotina</taxon>
        <taxon>Dothideomycetes</taxon>
        <taxon>Pleosporomycetidae</taxon>
        <taxon>Pleosporales</taxon>
        <taxon>Dothidotthiaceae</taxon>
        <taxon>Dothidotthia</taxon>
    </lineage>
</organism>
<evidence type="ECO:0000313" key="2">
    <source>
        <dbReference type="EMBL" id="KAF2132884.1"/>
    </source>
</evidence>
<feature type="compositionally biased region" description="Polar residues" evidence="1">
    <location>
        <begin position="347"/>
        <end position="363"/>
    </location>
</feature>
<feature type="compositionally biased region" description="Pro residues" evidence="1">
    <location>
        <begin position="838"/>
        <end position="883"/>
    </location>
</feature>
<dbReference type="GeneID" id="54411702"/>
<feature type="region of interest" description="Disordered" evidence="1">
    <location>
        <begin position="662"/>
        <end position="900"/>
    </location>
</feature>
<feature type="compositionally biased region" description="Basic and acidic residues" evidence="1">
    <location>
        <begin position="963"/>
        <end position="987"/>
    </location>
</feature>
<dbReference type="Proteomes" id="UP000799771">
    <property type="component" value="Unassembled WGS sequence"/>
</dbReference>
<feature type="region of interest" description="Disordered" evidence="1">
    <location>
        <begin position="181"/>
        <end position="292"/>
    </location>
</feature>
<name>A0A6A6APL7_9PLEO</name>
<feature type="compositionally biased region" description="Low complexity" evidence="1">
    <location>
        <begin position="710"/>
        <end position="722"/>
    </location>
</feature>
<reference evidence="2" key="1">
    <citation type="journal article" date="2020" name="Stud. Mycol.">
        <title>101 Dothideomycetes genomes: a test case for predicting lifestyles and emergence of pathogens.</title>
        <authorList>
            <person name="Haridas S."/>
            <person name="Albert R."/>
            <person name="Binder M."/>
            <person name="Bloem J."/>
            <person name="Labutti K."/>
            <person name="Salamov A."/>
            <person name="Andreopoulos B."/>
            <person name="Baker S."/>
            <person name="Barry K."/>
            <person name="Bills G."/>
            <person name="Bluhm B."/>
            <person name="Cannon C."/>
            <person name="Castanera R."/>
            <person name="Culley D."/>
            <person name="Daum C."/>
            <person name="Ezra D."/>
            <person name="Gonzalez J."/>
            <person name="Henrissat B."/>
            <person name="Kuo A."/>
            <person name="Liang C."/>
            <person name="Lipzen A."/>
            <person name="Lutzoni F."/>
            <person name="Magnuson J."/>
            <person name="Mondo S."/>
            <person name="Nolan M."/>
            <person name="Ohm R."/>
            <person name="Pangilinan J."/>
            <person name="Park H.-J."/>
            <person name="Ramirez L."/>
            <person name="Alfaro M."/>
            <person name="Sun H."/>
            <person name="Tritt A."/>
            <person name="Yoshinaga Y."/>
            <person name="Zwiers L.-H."/>
            <person name="Turgeon B."/>
            <person name="Goodwin S."/>
            <person name="Spatafora J."/>
            <person name="Crous P."/>
            <person name="Grigoriev I."/>
        </authorList>
    </citation>
    <scope>NUCLEOTIDE SEQUENCE</scope>
    <source>
        <strain evidence="2">CBS 119687</strain>
    </source>
</reference>
<feature type="compositionally biased region" description="Gly residues" evidence="1">
    <location>
        <begin position="723"/>
        <end position="732"/>
    </location>
</feature>
<feature type="region of interest" description="Disordered" evidence="1">
    <location>
        <begin position="336"/>
        <end position="619"/>
    </location>
</feature>
<evidence type="ECO:0000313" key="3">
    <source>
        <dbReference type="Proteomes" id="UP000799771"/>
    </source>
</evidence>
<feature type="compositionally biased region" description="Basic and acidic residues" evidence="1">
    <location>
        <begin position="273"/>
        <end position="282"/>
    </location>
</feature>
<accession>A0A6A6APL7</accession>
<feature type="compositionally biased region" description="Basic and acidic residues" evidence="1">
    <location>
        <begin position="677"/>
        <end position="691"/>
    </location>
</feature>
<feature type="compositionally biased region" description="Low complexity" evidence="1">
    <location>
        <begin position="807"/>
        <end position="824"/>
    </location>
</feature>
<feature type="compositionally biased region" description="Pro residues" evidence="1">
    <location>
        <begin position="588"/>
        <end position="600"/>
    </location>
</feature>
<dbReference type="RefSeq" id="XP_033527271.1">
    <property type="nucleotide sequence ID" value="XM_033671270.1"/>
</dbReference>
<feature type="compositionally biased region" description="Basic residues" evidence="1">
    <location>
        <begin position="460"/>
        <end position="470"/>
    </location>
</feature>
<feature type="compositionally biased region" description="Polar residues" evidence="1">
    <location>
        <begin position="370"/>
        <end position="384"/>
    </location>
</feature>
<feature type="compositionally biased region" description="Basic residues" evidence="1">
    <location>
        <begin position="551"/>
        <end position="561"/>
    </location>
</feature>
<dbReference type="EMBL" id="ML977500">
    <property type="protein sequence ID" value="KAF2132884.1"/>
    <property type="molecule type" value="Genomic_DNA"/>
</dbReference>
<proteinExistence type="predicted"/>
<dbReference type="AlphaFoldDB" id="A0A6A6APL7"/>
<gene>
    <name evidence="2" type="ORF">P153DRAFT_393828</name>
</gene>